<evidence type="ECO:0000313" key="4">
    <source>
        <dbReference type="Proteomes" id="UP000002316"/>
    </source>
</evidence>
<protein>
    <recommendedName>
        <fullName evidence="2">Flagellar attachment zone protein 1 conserved domain-containing protein</fullName>
    </recommendedName>
</protein>
<accession>C9ZZV2</accession>
<feature type="compositionally biased region" description="Basic and acidic residues" evidence="1">
    <location>
        <begin position="1106"/>
        <end position="1115"/>
    </location>
</feature>
<evidence type="ECO:0000256" key="1">
    <source>
        <dbReference type="SAM" id="MobiDB-lite"/>
    </source>
</evidence>
<feature type="compositionally biased region" description="Polar residues" evidence="1">
    <location>
        <begin position="545"/>
        <end position="566"/>
    </location>
</feature>
<dbReference type="InterPro" id="IPR036034">
    <property type="entry name" value="PDZ_sf"/>
</dbReference>
<dbReference type="EMBL" id="FN554973">
    <property type="protein sequence ID" value="CBH16510.1"/>
    <property type="molecule type" value="Genomic_DNA"/>
</dbReference>
<dbReference type="PANTHER" id="PTHR22939">
    <property type="entry name" value="SERINE PROTEASE FAMILY S1C HTRA-RELATED"/>
    <property type="match status" value="1"/>
</dbReference>
<feature type="compositionally biased region" description="Polar residues" evidence="1">
    <location>
        <begin position="517"/>
        <end position="531"/>
    </location>
</feature>
<dbReference type="GO" id="GO:0004252">
    <property type="term" value="F:serine-type endopeptidase activity"/>
    <property type="evidence" value="ECO:0007669"/>
    <property type="project" value="TreeGrafter"/>
</dbReference>
<feature type="compositionally biased region" description="Polar residues" evidence="1">
    <location>
        <begin position="1081"/>
        <end position="1091"/>
    </location>
</feature>
<dbReference type="KEGG" id="tbg:TbgDal_X16100"/>
<dbReference type="VEuPathDB" id="TriTrypDB:Tbg972.10.16100"/>
<dbReference type="Gene3D" id="2.30.42.10">
    <property type="match status" value="1"/>
</dbReference>
<feature type="domain" description="Flagellar attachment zone protein 1 conserved" evidence="2">
    <location>
        <begin position="594"/>
        <end position="681"/>
    </location>
</feature>
<sequence>MDQSCNEAIQILQEVLTNADLRAVAAGGQTGDSETSTTPHLPMEKKLAAVCMLLREHSRVLLEQLCSVNETASGGSLKSPQCNAANEFNDINGYALPRIVDTALFVRKSQLLRERVRRVNSTLGSVKHVGLLGDSSTGRRVITERAHAAVKELLDVVFTVASTLSVTPVLTFSTQGGEDVAPRAVKLPSDEFSAEPLLEHSELCRQTQDHIVTNYLICHEDGAINLPHRNEKGLSTMKEESNGYRSTTGKFRVAVLSKSFRGPLWQGLLLEENAIVDDIDGTHCTWKDIFAKDVGEAFGINAHSVWNIRALDVGTECGSGAVQRVQFHIRLPASVDDARAELLLRQCEFSGLLAQYTRLEEELESGGAGFASSPAVKDANNGHCELDDAPLNTHGNDIWNGNKLQRYNDINDESTLSTFPITLREEEAPSSGPPSPNEAFHYDPVGHTVRWPQQPPERESEVLGTGGEGPTLFQARLNLASSDAAPGNSVANLGVESHDADDASQAHGAGPLPNQGDDISNSPSLQPNSFSEDLLPISLFSSSQPQESCDVTKKQTSVLPQEQSINREWLSQLPPQPPQRRPYASQQDALQLLTTRHKKTFSGTDWDITVSRFEDDIIQTFSSEVTALFELSRECVKDVEFSHEDNSIVFGLVHDRYLLEDEINALIAVFDFPQVLKIHKRCLNHDKPTAVRFDCAAAHGAGGLHDRIDENNVVTTAPLNDLLSKEECCATPRGPNTSAQLFVDGGGSNPLEGEDECSDIAGIDWRQQQEFFLPSHEDSLTPDNEPATLTHIALLHDVPLELLIASNPHLATFDVDMPLPQSARLHIPRYGPLTETLSMSPSLRSQTPPSRRVKQEMNLRAVAMKLGVSVRELRQSNSHLDRYGDTELLPLSCSINVPALLVASADIGSFNSSQRSSPHSVVRATNRTLDQQLTTTWRGKDGTRYSSYQDHIPGAGEQPSESFPPKKPCSERTLARVESRSPSLLSRSESNKERRWHFTPWSEGGSPSARTAPRSSTARSIPPFIETAVRVMTRAVMKFLLLRFFAKWRFYARVKGHQAVKQPKTLYMQLKNPSRGEAQRLPTTGGSNRSQDVVAEKRSRPQVSDLRARLQELKRNSGTQSQPGAAPRSISKSVPRRDPSATREGKMVSPAVVTGGRGRKMTPVASAPVTNRTSEEGKQKDEYGRQGRANQRAPSAGSRLRRVSSEGRVSSPEKTQRGGMTKYPQRSRSLNNQLRFTSANPCSTGARSQSPSCEIRLKTGEPMMPEWIPIGLVISPERLTVEAQTAEASASGIERGDIIMEVDGKRVRTIRDVRSVLSSGLASHVFVTVRKRNKAIAAYRIPRSDGCR</sequence>
<proteinExistence type="predicted"/>
<dbReference type="InterPro" id="IPR056614">
    <property type="entry name" value="FAZ1_cons"/>
</dbReference>
<feature type="compositionally biased region" description="Basic and acidic residues" evidence="1">
    <location>
        <begin position="968"/>
        <end position="979"/>
    </location>
</feature>
<feature type="compositionally biased region" description="Basic and acidic residues" evidence="1">
    <location>
        <begin position="1135"/>
        <end position="1146"/>
    </location>
</feature>
<dbReference type="SUPFAM" id="SSF50156">
    <property type="entry name" value="PDZ domain-like"/>
    <property type="match status" value="1"/>
</dbReference>
<dbReference type="Pfam" id="PF23398">
    <property type="entry name" value="FAZ1_cons"/>
    <property type="match status" value="1"/>
</dbReference>
<feature type="compositionally biased region" description="Polar residues" evidence="1">
    <location>
        <begin position="1224"/>
        <end position="1251"/>
    </location>
</feature>
<feature type="compositionally biased region" description="Basic and acidic residues" evidence="1">
    <location>
        <begin position="1173"/>
        <end position="1185"/>
    </location>
</feature>
<feature type="region of interest" description="Disordered" evidence="1">
    <location>
        <begin position="932"/>
        <end position="1018"/>
    </location>
</feature>
<gene>
    <name evidence="3" type="ORF">TbgDal_X16100</name>
</gene>
<dbReference type="PANTHER" id="PTHR22939:SF129">
    <property type="entry name" value="SERINE PROTEASE HTRA2, MITOCHONDRIAL"/>
    <property type="match status" value="1"/>
</dbReference>
<dbReference type="Proteomes" id="UP000002316">
    <property type="component" value="Chromosome 10"/>
</dbReference>
<feature type="region of interest" description="Disordered" evidence="1">
    <location>
        <begin position="545"/>
        <end position="585"/>
    </location>
</feature>
<name>C9ZZV2_TRYB9</name>
<dbReference type="GeneID" id="23864836"/>
<evidence type="ECO:0000313" key="3">
    <source>
        <dbReference type="EMBL" id="CBH16510.1"/>
    </source>
</evidence>
<evidence type="ECO:0000259" key="2">
    <source>
        <dbReference type="Pfam" id="PF23398"/>
    </source>
</evidence>
<reference evidence="4" key="1">
    <citation type="journal article" date="2010" name="PLoS Negl. Trop. Dis.">
        <title>The genome sequence of Trypanosoma brucei gambiense, causative agent of chronic human african trypanosomiasis.</title>
        <authorList>
            <person name="Jackson A.P."/>
            <person name="Sanders M."/>
            <person name="Berry A."/>
            <person name="McQuillan J."/>
            <person name="Aslett M.A."/>
            <person name="Quail M.A."/>
            <person name="Chukualim B."/>
            <person name="Capewell P."/>
            <person name="MacLeod A."/>
            <person name="Melville S.E."/>
            <person name="Gibson W."/>
            <person name="Barry J.D."/>
            <person name="Berriman M."/>
            <person name="Hertz-Fowler C."/>
        </authorList>
    </citation>
    <scope>NUCLEOTIDE SEQUENCE [LARGE SCALE GENOMIC DNA]</scope>
    <source>
        <strain evidence="4">MHOM/CI/86/DAL972</strain>
    </source>
</reference>
<dbReference type="GO" id="GO:0006508">
    <property type="term" value="P:proteolysis"/>
    <property type="evidence" value="ECO:0007669"/>
    <property type="project" value="TreeGrafter"/>
</dbReference>
<dbReference type="RefSeq" id="XP_011778774.1">
    <property type="nucleotide sequence ID" value="XM_011780472.1"/>
</dbReference>
<feature type="region of interest" description="Disordered" evidence="1">
    <location>
        <begin position="488"/>
        <end position="531"/>
    </location>
</feature>
<feature type="region of interest" description="Disordered" evidence="1">
    <location>
        <begin position="1070"/>
        <end position="1251"/>
    </location>
</feature>
<dbReference type="OrthoDB" id="252433at2759"/>
<organism evidence="3 4">
    <name type="scientific">Trypanosoma brucei gambiense (strain MHOM/CI/86/DAL972)</name>
    <dbReference type="NCBI Taxonomy" id="679716"/>
    <lineage>
        <taxon>Eukaryota</taxon>
        <taxon>Discoba</taxon>
        <taxon>Euglenozoa</taxon>
        <taxon>Kinetoplastea</taxon>
        <taxon>Metakinetoplastina</taxon>
        <taxon>Trypanosomatida</taxon>
        <taxon>Trypanosomatidae</taxon>
        <taxon>Trypanosoma</taxon>
    </lineage>
</organism>
<feature type="region of interest" description="Disordered" evidence="1">
    <location>
        <begin position="425"/>
        <end position="470"/>
    </location>
</feature>